<gene>
    <name evidence="10" type="ORF">SAMN02745163_01259</name>
</gene>
<evidence type="ECO:0000256" key="1">
    <source>
        <dbReference type="ARBA" id="ARBA00000822"/>
    </source>
</evidence>
<evidence type="ECO:0000256" key="8">
    <source>
        <dbReference type="SAM" id="Coils"/>
    </source>
</evidence>
<keyword evidence="11" id="KW-1185">Reference proteome</keyword>
<dbReference type="Pfam" id="PF00704">
    <property type="entry name" value="Glyco_hydro_18"/>
    <property type="match status" value="1"/>
</dbReference>
<dbReference type="InterPro" id="IPR001579">
    <property type="entry name" value="Glyco_hydro_18_chit_AS"/>
</dbReference>
<evidence type="ECO:0000256" key="5">
    <source>
        <dbReference type="ARBA" id="ARBA00023295"/>
    </source>
</evidence>
<feature type="domain" description="GH18" evidence="9">
    <location>
        <begin position="26"/>
        <end position="386"/>
    </location>
</feature>
<dbReference type="PANTHER" id="PTHR11177:SF317">
    <property type="entry name" value="CHITINASE 12-RELATED"/>
    <property type="match status" value="1"/>
</dbReference>
<dbReference type="EMBL" id="FQZB01000006">
    <property type="protein sequence ID" value="SHJ08075.1"/>
    <property type="molecule type" value="Genomic_DNA"/>
</dbReference>
<dbReference type="PROSITE" id="PS51910">
    <property type="entry name" value="GH18_2"/>
    <property type="match status" value="1"/>
</dbReference>
<dbReference type="SUPFAM" id="SSF51445">
    <property type="entry name" value="(Trans)glycosidases"/>
    <property type="match status" value="1"/>
</dbReference>
<organism evidence="10 11">
    <name type="scientific">Clostridium cavendishii DSM 21758</name>
    <dbReference type="NCBI Taxonomy" id="1121302"/>
    <lineage>
        <taxon>Bacteria</taxon>
        <taxon>Bacillati</taxon>
        <taxon>Bacillota</taxon>
        <taxon>Clostridia</taxon>
        <taxon>Eubacteriales</taxon>
        <taxon>Clostridiaceae</taxon>
        <taxon>Clostridium</taxon>
    </lineage>
</organism>
<evidence type="ECO:0000259" key="9">
    <source>
        <dbReference type="PROSITE" id="PS51910"/>
    </source>
</evidence>
<protein>
    <recommendedName>
        <fullName evidence="2">chitinase</fullName>
        <ecNumber evidence="2">3.2.1.14</ecNumber>
    </recommendedName>
</protein>
<evidence type="ECO:0000313" key="10">
    <source>
        <dbReference type="EMBL" id="SHJ08075.1"/>
    </source>
</evidence>
<proteinExistence type="inferred from homology"/>
<reference evidence="10 11" key="1">
    <citation type="submission" date="2016-11" db="EMBL/GenBank/DDBJ databases">
        <authorList>
            <person name="Jaros S."/>
            <person name="Januszkiewicz K."/>
            <person name="Wedrychowicz H."/>
        </authorList>
    </citation>
    <scope>NUCLEOTIDE SEQUENCE [LARGE SCALE GENOMIC DNA]</scope>
    <source>
        <strain evidence="10 11">DSM 21758</strain>
    </source>
</reference>
<evidence type="ECO:0000313" key="11">
    <source>
        <dbReference type="Proteomes" id="UP000184310"/>
    </source>
</evidence>
<feature type="coiled-coil region" evidence="8">
    <location>
        <begin position="166"/>
        <end position="193"/>
    </location>
</feature>
<name>A0A1M6GDN6_9CLOT</name>
<evidence type="ECO:0000256" key="2">
    <source>
        <dbReference type="ARBA" id="ARBA00012729"/>
    </source>
</evidence>
<dbReference type="InterPro" id="IPR011583">
    <property type="entry name" value="Chitinase_II/V-like_cat"/>
</dbReference>
<dbReference type="GO" id="GO:0008061">
    <property type="term" value="F:chitin binding"/>
    <property type="evidence" value="ECO:0007669"/>
    <property type="project" value="InterPro"/>
</dbReference>
<keyword evidence="4" id="KW-0119">Carbohydrate metabolism</keyword>
<accession>A0A1M6GDN6</accession>
<dbReference type="STRING" id="1121302.SAMN02745163_01259"/>
<evidence type="ECO:0000256" key="3">
    <source>
        <dbReference type="ARBA" id="ARBA00022801"/>
    </source>
</evidence>
<dbReference type="SUPFAM" id="SSF54556">
    <property type="entry name" value="Chitinase insertion domain"/>
    <property type="match status" value="1"/>
</dbReference>
<dbReference type="InterPro" id="IPR050314">
    <property type="entry name" value="Glycosyl_Hydrlase_18"/>
</dbReference>
<evidence type="ECO:0000256" key="4">
    <source>
        <dbReference type="ARBA" id="ARBA00023024"/>
    </source>
</evidence>
<dbReference type="GO" id="GO:0006032">
    <property type="term" value="P:chitin catabolic process"/>
    <property type="evidence" value="ECO:0007669"/>
    <property type="project" value="UniProtKB-KW"/>
</dbReference>
<dbReference type="SMART" id="SM00636">
    <property type="entry name" value="Glyco_18"/>
    <property type="match status" value="1"/>
</dbReference>
<keyword evidence="8" id="KW-0175">Coiled coil</keyword>
<dbReference type="OrthoDB" id="9812811at2"/>
<dbReference type="AlphaFoldDB" id="A0A1M6GDN6"/>
<sequence>MKKNKKIIIFLLTIVLFFTCLTVGIRRVMAYVDKDYKVSAYLPIWCDWTGNDVNVSKLTNVYIAFANINTEGKIGFKNANIKDEDEIFRKIREFRKTYPKIKISLGIGGYKAEGFSDVALTKESRKIFCDSVAKFVDEYKLDGVDIDWEFPGIGPEGGIKSRKEDKENFTLLLSDLRDSLKELEKKNKKSYELSFAETVLDYGVDNIEVEKVNKIVDCVNVMGYDYTGVWSDTTAHNANLYKADEKKDKISTSDGIKKLIDAGFDSKKLIMGIPAYGYGWEGVKDENNGLYQKAEKPIDFLKFDLSYRGIVKKYLNKDGFKRYWDDKAKVPYLYNGNIFITYEDKESAAFKTEYIKENKLGGGMIWECSQDNAGELTKVVYDKLRK</sequence>
<dbReference type="Gene3D" id="3.20.20.80">
    <property type="entry name" value="Glycosidases"/>
    <property type="match status" value="1"/>
</dbReference>
<keyword evidence="3 6" id="KW-0378">Hydrolase</keyword>
<dbReference type="Gene3D" id="3.10.50.10">
    <property type="match status" value="1"/>
</dbReference>
<dbReference type="InterPro" id="IPR017853">
    <property type="entry name" value="GH"/>
</dbReference>
<dbReference type="GO" id="GO:0005975">
    <property type="term" value="P:carbohydrate metabolic process"/>
    <property type="evidence" value="ECO:0007669"/>
    <property type="project" value="InterPro"/>
</dbReference>
<keyword evidence="4" id="KW-0146">Chitin degradation</keyword>
<keyword evidence="5 6" id="KW-0326">Glycosidase</keyword>
<dbReference type="RefSeq" id="WP_072985833.1">
    <property type="nucleotide sequence ID" value="NZ_FQZB01000006.1"/>
</dbReference>
<evidence type="ECO:0000256" key="6">
    <source>
        <dbReference type="RuleBase" id="RU000489"/>
    </source>
</evidence>
<keyword evidence="4" id="KW-0624">Polysaccharide degradation</keyword>
<dbReference type="InterPro" id="IPR001223">
    <property type="entry name" value="Glyco_hydro18_cat"/>
</dbReference>
<comment type="similarity">
    <text evidence="7">Belongs to the glycosyl hydrolase 18 family.</text>
</comment>
<dbReference type="InterPro" id="IPR029070">
    <property type="entry name" value="Chitinase_insertion_sf"/>
</dbReference>
<evidence type="ECO:0000256" key="7">
    <source>
        <dbReference type="RuleBase" id="RU004453"/>
    </source>
</evidence>
<dbReference type="EC" id="3.2.1.14" evidence="2"/>
<dbReference type="PROSITE" id="PS01095">
    <property type="entry name" value="GH18_1"/>
    <property type="match status" value="1"/>
</dbReference>
<dbReference type="Proteomes" id="UP000184310">
    <property type="component" value="Unassembled WGS sequence"/>
</dbReference>
<comment type="catalytic activity">
    <reaction evidence="1">
        <text>Random endo-hydrolysis of N-acetyl-beta-D-glucosaminide (1-&gt;4)-beta-linkages in chitin and chitodextrins.</text>
        <dbReference type="EC" id="3.2.1.14"/>
    </reaction>
</comment>
<dbReference type="PANTHER" id="PTHR11177">
    <property type="entry name" value="CHITINASE"/>
    <property type="match status" value="1"/>
</dbReference>
<dbReference type="GO" id="GO:0008843">
    <property type="term" value="F:endochitinase activity"/>
    <property type="evidence" value="ECO:0007669"/>
    <property type="project" value="UniProtKB-EC"/>
</dbReference>